<organism evidence="2 3">
    <name type="scientific">Stieleria marina</name>
    <dbReference type="NCBI Taxonomy" id="1930275"/>
    <lineage>
        <taxon>Bacteria</taxon>
        <taxon>Pseudomonadati</taxon>
        <taxon>Planctomycetota</taxon>
        <taxon>Planctomycetia</taxon>
        <taxon>Pirellulales</taxon>
        <taxon>Pirellulaceae</taxon>
        <taxon>Stieleria</taxon>
    </lineage>
</organism>
<keyword evidence="1" id="KW-0472">Membrane</keyword>
<sequence>MDDSPSIAKQFSLTSLFVLVTVAATSFWLCLDAYPYGPLVAWFCWVGVVGATASKRDSRGWGVLFAVMLSLGVLAMPYLMMEGHCVSPYRLNRVQPGANFAEVESILGPPSSVTNDPAGSRWVYSASTWCHVVVSFDASGEVEQIVHDH</sequence>
<gene>
    <name evidence="2" type="ORF">K239x_32460</name>
</gene>
<keyword evidence="1" id="KW-0812">Transmembrane</keyword>
<proteinExistence type="predicted"/>
<feature type="transmembrane region" description="Helical" evidence="1">
    <location>
        <begin position="12"/>
        <end position="29"/>
    </location>
</feature>
<accession>A0A517NVU3</accession>
<keyword evidence="1" id="KW-1133">Transmembrane helix</keyword>
<evidence type="ECO:0000313" key="2">
    <source>
        <dbReference type="EMBL" id="QDT11252.1"/>
    </source>
</evidence>
<dbReference type="AlphaFoldDB" id="A0A517NVU3"/>
<keyword evidence="3" id="KW-1185">Reference proteome</keyword>
<evidence type="ECO:0000313" key="3">
    <source>
        <dbReference type="Proteomes" id="UP000319817"/>
    </source>
</evidence>
<dbReference type="RefSeq" id="WP_145419124.1">
    <property type="nucleotide sequence ID" value="NZ_CP036526.1"/>
</dbReference>
<feature type="transmembrane region" description="Helical" evidence="1">
    <location>
        <begin position="35"/>
        <end position="54"/>
    </location>
</feature>
<name>A0A517NVU3_9BACT</name>
<feature type="transmembrane region" description="Helical" evidence="1">
    <location>
        <begin position="61"/>
        <end position="80"/>
    </location>
</feature>
<dbReference type="EMBL" id="CP036526">
    <property type="protein sequence ID" value="QDT11252.1"/>
    <property type="molecule type" value="Genomic_DNA"/>
</dbReference>
<evidence type="ECO:0000256" key="1">
    <source>
        <dbReference type="SAM" id="Phobius"/>
    </source>
</evidence>
<protein>
    <submittedName>
        <fullName evidence="2">Uncharacterized protein</fullName>
    </submittedName>
</protein>
<dbReference type="Proteomes" id="UP000319817">
    <property type="component" value="Chromosome"/>
</dbReference>
<reference evidence="2 3" key="1">
    <citation type="submission" date="2019-02" db="EMBL/GenBank/DDBJ databases">
        <title>Deep-cultivation of Planctomycetes and their phenomic and genomic characterization uncovers novel biology.</title>
        <authorList>
            <person name="Wiegand S."/>
            <person name="Jogler M."/>
            <person name="Boedeker C."/>
            <person name="Pinto D."/>
            <person name="Vollmers J."/>
            <person name="Rivas-Marin E."/>
            <person name="Kohn T."/>
            <person name="Peeters S.H."/>
            <person name="Heuer A."/>
            <person name="Rast P."/>
            <person name="Oberbeckmann S."/>
            <person name="Bunk B."/>
            <person name="Jeske O."/>
            <person name="Meyerdierks A."/>
            <person name="Storesund J.E."/>
            <person name="Kallscheuer N."/>
            <person name="Luecker S."/>
            <person name="Lage O.M."/>
            <person name="Pohl T."/>
            <person name="Merkel B.J."/>
            <person name="Hornburger P."/>
            <person name="Mueller R.-W."/>
            <person name="Bruemmer F."/>
            <person name="Labrenz M."/>
            <person name="Spormann A.M."/>
            <person name="Op den Camp H."/>
            <person name="Overmann J."/>
            <person name="Amann R."/>
            <person name="Jetten M.S.M."/>
            <person name="Mascher T."/>
            <person name="Medema M.H."/>
            <person name="Devos D.P."/>
            <person name="Kaster A.-K."/>
            <person name="Ovreas L."/>
            <person name="Rohde M."/>
            <person name="Galperin M.Y."/>
            <person name="Jogler C."/>
        </authorList>
    </citation>
    <scope>NUCLEOTIDE SEQUENCE [LARGE SCALE GENOMIC DNA]</scope>
    <source>
        <strain evidence="2 3">K23_9</strain>
    </source>
</reference>